<protein>
    <recommendedName>
        <fullName evidence="4">RRM domain-containing protein</fullName>
    </recommendedName>
</protein>
<dbReference type="OrthoDB" id="10386631at2759"/>
<sequence>MQDSSSSASDARLRSQDALNSIWDADSKEAPPPGIWDGDHDSDTARKCDHRCPVVDAGSARRPYAGSLSDDAGTFKNKWRRLPDGPLESFMEPEAAVSRGCWRGARRAAASRTDSPAKVVGKRRKRSSSTSRIIKISNIPASVSMKHLTELFEKGTGKVVASVGESSSMGRVGEGWGGGGA</sequence>
<feature type="region of interest" description="Disordered" evidence="1">
    <location>
        <begin position="106"/>
        <end position="133"/>
    </location>
</feature>
<reference evidence="2 3" key="1">
    <citation type="submission" date="2016-02" db="EMBL/GenBank/DDBJ databases">
        <title>Genome analysis of coral dinoflagellate symbionts highlights evolutionary adaptations to a symbiotic lifestyle.</title>
        <authorList>
            <person name="Aranda M."/>
            <person name="Li Y."/>
            <person name="Liew Y.J."/>
            <person name="Baumgarten S."/>
            <person name="Simakov O."/>
            <person name="Wilson M."/>
            <person name="Piel J."/>
            <person name="Ashoor H."/>
            <person name="Bougouffa S."/>
            <person name="Bajic V.B."/>
            <person name="Ryu T."/>
            <person name="Ravasi T."/>
            <person name="Bayer T."/>
            <person name="Micklem G."/>
            <person name="Kim H."/>
            <person name="Bhak J."/>
            <person name="Lajeunesse T.C."/>
            <person name="Voolstra C.R."/>
        </authorList>
    </citation>
    <scope>NUCLEOTIDE SEQUENCE [LARGE SCALE GENOMIC DNA]</scope>
    <source>
        <strain evidence="2 3">CCMP2467</strain>
    </source>
</reference>
<evidence type="ECO:0008006" key="4">
    <source>
        <dbReference type="Google" id="ProtNLM"/>
    </source>
</evidence>
<evidence type="ECO:0000313" key="2">
    <source>
        <dbReference type="EMBL" id="OLP82741.1"/>
    </source>
</evidence>
<comment type="caution">
    <text evidence="2">The sequence shown here is derived from an EMBL/GenBank/DDBJ whole genome shotgun (WGS) entry which is preliminary data.</text>
</comment>
<evidence type="ECO:0000256" key="1">
    <source>
        <dbReference type="SAM" id="MobiDB-lite"/>
    </source>
</evidence>
<accession>A0A1Q9CIK4</accession>
<keyword evidence="3" id="KW-1185">Reference proteome</keyword>
<name>A0A1Q9CIK4_SYMMI</name>
<gene>
    <name evidence="2" type="ORF">AK812_SmicGene36579</name>
</gene>
<dbReference type="Proteomes" id="UP000186817">
    <property type="component" value="Unassembled WGS sequence"/>
</dbReference>
<dbReference type="EMBL" id="LSRX01001170">
    <property type="protein sequence ID" value="OLP82741.1"/>
    <property type="molecule type" value="Genomic_DNA"/>
</dbReference>
<feature type="compositionally biased region" description="Low complexity" evidence="1">
    <location>
        <begin position="1"/>
        <end position="10"/>
    </location>
</feature>
<evidence type="ECO:0000313" key="3">
    <source>
        <dbReference type="Proteomes" id="UP000186817"/>
    </source>
</evidence>
<dbReference type="AlphaFoldDB" id="A0A1Q9CIK4"/>
<feature type="compositionally biased region" description="Basic and acidic residues" evidence="1">
    <location>
        <begin position="37"/>
        <end position="53"/>
    </location>
</feature>
<feature type="region of interest" description="Disordered" evidence="1">
    <location>
        <begin position="1"/>
        <end position="87"/>
    </location>
</feature>
<organism evidence="2 3">
    <name type="scientific">Symbiodinium microadriaticum</name>
    <name type="common">Dinoflagellate</name>
    <name type="synonym">Zooxanthella microadriatica</name>
    <dbReference type="NCBI Taxonomy" id="2951"/>
    <lineage>
        <taxon>Eukaryota</taxon>
        <taxon>Sar</taxon>
        <taxon>Alveolata</taxon>
        <taxon>Dinophyceae</taxon>
        <taxon>Suessiales</taxon>
        <taxon>Symbiodiniaceae</taxon>
        <taxon>Symbiodinium</taxon>
    </lineage>
</organism>
<proteinExistence type="predicted"/>